<comment type="caution">
    <text evidence="1">The sequence shown here is derived from an EMBL/GenBank/DDBJ whole genome shotgun (WGS) entry which is preliminary data.</text>
</comment>
<sequence length="63" mass="7207">MIYNSFLLHSNRKNSGTIAIFVTLHIRFPHAVRFEIPEDAIGSFHTQFGKVSFDKVKINVSET</sequence>
<gene>
    <name evidence="1" type="ORF">RhiirA1_465805</name>
</gene>
<accession>A0A2N0RF84</accession>
<name>A0A2N0RF84_9GLOM</name>
<dbReference type="EMBL" id="LLXH01000917">
    <property type="protein sequence ID" value="PKC61950.1"/>
    <property type="molecule type" value="Genomic_DNA"/>
</dbReference>
<dbReference type="AlphaFoldDB" id="A0A2N0RF84"/>
<dbReference type="VEuPathDB" id="FungiDB:RhiirA1_465805"/>
<reference evidence="1 2" key="1">
    <citation type="submission" date="2017-10" db="EMBL/GenBank/DDBJ databases">
        <title>Extensive intraspecific genome diversity in a model arbuscular mycorrhizal fungus.</title>
        <authorList>
            <person name="Chen E.C.H."/>
            <person name="Morin E."/>
            <person name="Baudet D."/>
            <person name="Noel J."/>
            <person name="Ndikumana S."/>
            <person name="Charron P."/>
            <person name="St-Onge C."/>
            <person name="Giorgi J."/>
            <person name="Grigoriev I.V."/>
            <person name="Roux C."/>
            <person name="Martin F.M."/>
            <person name="Corradi N."/>
        </authorList>
    </citation>
    <scope>NUCLEOTIDE SEQUENCE [LARGE SCALE GENOMIC DNA]</scope>
    <source>
        <strain evidence="1 2">A1</strain>
    </source>
</reference>
<proteinExistence type="predicted"/>
<evidence type="ECO:0000313" key="1">
    <source>
        <dbReference type="EMBL" id="PKC61950.1"/>
    </source>
</evidence>
<organism evidence="1 2">
    <name type="scientific">Rhizophagus irregularis</name>
    <dbReference type="NCBI Taxonomy" id="588596"/>
    <lineage>
        <taxon>Eukaryota</taxon>
        <taxon>Fungi</taxon>
        <taxon>Fungi incertae sedis</taxon>
        <taxon>Mucoromycota</taxon>
        <taxon>Glomeromycotina</taxon>
        <taxon>Glomeromycetes</taxon>
        <taxon>Glomerales</taxon>
        <taxon>Glomeraceae</taxon>
        <taxon>Rhizophagus</taxon>
    </lineage>
</organism>
<protein>
    <submittedName>
        <fullName evidence="1">Uncharacterized protein</fullName>
    </submittedName>
</protein>
<evidence type="ECO:0000313" key="2">
    <source>
        <dbReference type="Proteomes" id="UP000232688"/>
    </source>
</evidence>
<reference evidence="1 2" key="2">
    <citation type="submission" date="2017-10" db="EMBL/GenBank/DDBJ databases">
        <title>Genome analyses suggest a sexual origin of heterokaryosis in a supposedly ancient asexual fungus.</title>
        <authorList>
            <person name="Corradi N."/>
            <person name="Sedzielewska K."/>
            <person name="Noel J."/>
            <person name="Charron P."/>
            <person name="Farinelli L."/>
            <person name="Marton T."/>
            <person name="Kruger M."/>
            <person name="Pelin A."/>
            <person name="Brachmann A."/>
            <person name="Corradi N."/>
        </authorList>
    </citation>
    <scope>NUCLEOTIDE SEQUENCE [LARGE SCALE GENOMIC DNA]</scope>
    <source>
        <strain evidence="1 2">A1</strain>
    </source>
</reference>
<dbReference type="Proteomes" id="UP000232688">
    <property type="component" value="Unassembled WGS sequence"/>
</dbReference>